<dbReference type="Pfam" id="PF08532">
    <property type="entry name" value="Glyco_hydro_42M"/>
    <property type="match status" value="1"/>
</dbReference>
<keyword evidence="6" id="KW-0862">Zinc</keyword>
<reference evidence="10 11" key="1">
    <citation type="submission" date="2019-12" db="EMBL/GenBank/DDBJ databases">
        <title>Paenibacillus sp. nov. sp. isolated from soil.</title>
        <authorList>
            <person name="Kim J."/>
            <person name="Jeong S.E."/>
            <person name="Jung H.S."/>
            <person name="Jeon C.O."/>
        </authorList>
    </citation>
    <scope>NUCLEOTIDE SEQUENCE [LARGE SCALE GENOMIC DNA]</scope>
    <source>
        <strain evidence="10 11">5J-6</strain>
    </source>
</reference>
<accession>A0A6L8V990</accession>
<name>A0A6L8V990_9BACL</name>
<evidence type="ECO:0000256" key="1">
    <source>
        <dbReference type="ARBA" id="ARBA00001412"/>
    </source>
</evidence>
<dbReference type="InterPro" id="IPR029062">
    <property type="entry name" value="Class_I_gatase-like"/>
</dbReference>
<dbReference type="PANTHER" id="PTHR36447:SF2">
    <property type="entry name" value="BETA-GALACTOSIDASE YESZ"/>
    <property type="match status" value="1"/>
</dbReference>
<proteinExistence type="inferred from homology"/>
<sequence>MTNSDFPYGSVLKVHREFSLEDIRRKLDDMKRCGMNFVVIWPAFFWWENKANVNYPFQTGIEILAYAEQIGMQVIMELAGQITALEYAPDFLMKEDYYAKKANGTVDNDKIIFDYLNYNHPEVKQLVKKHYTAAAEAYKHSPALYGYDILNETMFTSYDRYTLQLFRSWLEEKYGTIARLNEVWDRSYYDWQQIEFTYWLWASVMPFVDWEQFRKANMGIIMREWRGYIKAVDPDRLTIADNINSMVATDNFYTRPHDDWNIAENVDEYGISFYPKETLEGTPHYKRWETFVGVHSATKTGRFWISELQSHHRSMFKPKSLVYPYEIKWWNWEAISHGAKGLIYWKWDPFMKGIQTAGRGLVDPQGGFTPRADAAAEIGGILKEHRAAFTTYDPEQPRVAIMYDKLTHDFTKAFTLTVPEEANIYINSIAGLYECLWELNIPAKFITPDDVKNGKASAFGTLFLTNQLTIGSELAAALKQFAEQGGTIIADGKFGEIKEDSLMNALLPGGDLNADLGYHLIDIDPLDLQISLEDGEKSSLPGYFERKILSVDRPDVEVWGSYSDHHPGVLNSPIGKGRVLYISSMLWYGYHKEPSADVRKWVQYLDALYSLSLHSITDSRLKLCSLKGEDGMLLFVFNYTNESISSDVHLSGIESELEAVSCITHSCKLDSRQEQGRASFGVTIPAKDVSIYKLSWRG</sequence>
<evidence type="ECO:0000313" key="11">
    <source>
        <dbReference type="Proteomes" id="UP000481087"/>
    </source>
</evidence>
<dbReference type="AlphaFoldDB" id="A0A6L8V990"/>
<feature type="domain" description="Beta-galactosidase trimerisation" evidence="9">
    <location>
        <begin position="398"/>
        <end position="585"/>
    </location>
</feature>
<dbReference type="SUPFAM" id="SSF51445">
    <property type="entry name" value="(Trans)glycosidases"/>
    <property type="match status" value="1"/>
</dbReference>
<dbReference type="GO" id="GO:0009341">
    <property type="term" value="C:beta-galactosidase complex"/>
    <property type="evidence" value="ECO:0007669"/>
    <property type="project" value="InterPro"/>
</dbReference>
<dbReference type="InterPro" id="IPR017853">
    <property type="entry name" value="GH"/>
</dbReference>
<dbReference type="InterPro" id="IPR013529">
    <property type="entry name" value="Glyco_hydro_42_N"/>
</dbReference>
<dbReference type="CDD" id="cd03143">
    <property type="entry name" value="A4_beta-galactosidase_middle_domain"/>
    <property type="match status" value="1"/>
</dbReference>
<dbReference type="SUPFAM" id="SSF52317">
    <property type="entry name" value="Class I glutamine amidotransferase-like"/>
    <property type="match status" value="1"/>
</dbReference>
<evidence type="ECO:0000256" key="4">
    <source>
        <dbReference type="ARBA" id="ARBA00022723"/>
    </source>
</evidence>
<dbReference type="GO" id="GO:0005975">
    <property type="term" value="P:carbohydrate metabolic process"/>
    <property type="evidence" value="ECO:0007669"/>
    <property type="project" value="InterPro"/>
</dbReference>
<evidence type="ECO:0000256" key="2">
    <source>
        <dbReference type="ARBA" id="ARBA00005940"/>
    </source>
</evidence>
<comment type="caution">
    <text evidence="10">The sequence shown here is derived from an EMBL/GenBank/DDBJ whole genome shotgun (WGS) entry which is preliminary data.</text>
</comment>
<organism evidence="10 11">
    <name type="scientific">Paenibacillus silvestris</name>
    <dbReference type="NCBI Taxonomy" id="2606219"/>
    <lineage>
        <taxon>Bacteria</taxon>
        <taxon>Bacillati</taxon>
        <taxon>Bacillota</taxon>
        <taxon>Bacilli</taxon>
        <taxon>Bacillales</taxon>
        <taxon>Paenibacillaceae</taxon>
        <taxon>Paenibacillus</taxon>
    </lineage>
</organism>
<keyword evidence="7" id="KW-0326">Glycosidase</keyword>
<comment type="catalytic activity">
    <reaction evidence="1">
        <text>Hydrolysis of terminal non-reducing beta-D-galactose residues in beta-D-galactosides.</text>
        <dbReference type="EC" id="3.2.1.23"/>
    </reaction>
</comment>
<evidence type="ECO:0000256" key="6">
    <source>
        <dbReference type="ARBA" id="ARBA00022833"/>
    </source>
</evidence>
<evidence type="ECO:0000259" key="9">
    <source>
        <dbReference type="Pfam" id="PF08532"/>
    </source>
</evidence>
<evidence type="ECO:0000256" key="5">
    <source>
        <dbReference type="ARBA" id="ARBA00022801"/>
    </source>
</evidence>
<dbReference type="RefSeq" id="WP_161410630.1">
    <property type="nucleotide sequence ID" value="NZ_WTUZ01000039.1"/>
</dbReference>
<gene>
    <name evidence="10" type="ORF">GQF01_29440</name>
</gene>
<evidence type="ECO:0000256" key="7">
    <source>
        <dbReference type="ARBA" id="ARBA00023295"/>
    </source>
</evidence>
<feature type="domain" description="Glycoside hydrolase family 42 N-terminal" evidence="8">
    <location>
        <begin position="21"/>
        <end position="371"/>
    </location>
</feature>
<keyword evidence="4" id="KW-0479">Metal-binding</keyword>
<protein>
    <recommendedName>
        <fullName evidence="3">beta-galactosidase</fullName>
        <ecNumber evidence="3">3.2.1.23</ecNumber>
    </recommendedName>
</protein>
<dbReference type="Gene3D" id="3.40.50.880">
    <property type="match status" value="1"/>
</dbReference>
<dbReference type="GO" id="GO:0004565">
    <property type="term" value="F:beta-galactosidase activity"/>
    <property type="evidence" value="ECO:0007669"/>
    <property type="project" value="UniProtKB-EC"/>
</dbReference>
<evidence type="ECO:0000259" key="8">
    <source>
        <dbReference type="Pfam" id="PF02449"/>
    </source>
</evidence>
<dbReference type="InterPro" id="IPR003476">
    <property type="entry name" value="Glyco_hydro_42"/>
</dbReference>
<comment type="similarity">
    <text evidence="2">Belongs to the glycosyl hydrolase 42 family.</text>
</comment>
<dbReference type="Proteomes" id="UP000481087">
    <property type="component" value="Unassembled WGS sequence"/>
</dbReference>
<evidence type="ECO:0000313" key="10">
    <source>
        <dbReference type="EMBL" id="MZQ86232.1"/>
    </source>
</evidence>
<dbReference type="GO" id="GO:0046872">
    <property type="term" value="F:metal ion binding"/>
    <property type="evidence" value="ECO:0007669"/>
    <property type="project" value="UniProtKB-KW"/>
</dbReference>
<dbReference type="EMBL" id="WTUZ01000039">
    <property type="protein sequence ID" value="MZQ86232.1"/>
    <property type="molecule type" value="Genomic_DNA"/>
</dbReference>
<dbReference type="Pfam" id="PF02449">
    <property type="entry name" value="Glyco_hydro_42"/>
    <property type="match status" value="1"/>
</dbReference>
<dbReference type="EC" id="3.2.1.23" evidence="3"/>
<dbReference type="PANTHER" id="PTHR36447">
    <property type="entry name" value="BETA-GALACTOSIDASE GANA"/>
    <property type="match status" value="1"/>
</dbReference>
<keyword evidence="11" id="KW-1185">Reference proteome</keyword>
<evidence type="ECO:0000256" key="3">
    <source>
        <dbReference type="ARBA" id="ARBA00012756"/>
    </source>
</evidence>
<dbReference type="Gene3D" id="3.20.20.80">
    <property type="entry name" value="Glycosidases"/>
    <property type="match status" value="1"/>
</dbReference>
<keyword evidence="5" id="KW-0378">Hydrolase</keyword>
<dbReference type="InterPro" id="IPR013738">
    <property type="entry name" value="Beta_galactosidase_Trimer"/>
</dbReference>